<dbReference type="SUPFAM" id="SSF56176">
    <property type="entry name" value="FAD-binding/transporter-associated domain-like"/>
    <property type="match status" value="1"/>
</dbReference>
<dbReference type="Proteomes" id="UP000004691">
    <property type="component" value="Unassembled WGS sequence"/>
</dbReference>
<evidence type="ECO:0000256" key="6">
    <source>
        <dbReference type="SAM" id="MobiDB-lite"/>
    </source>
</evidence>
<reference evidence="8 9" key="1">
    <citation type="submission" date="2012-01" db="EMBL/GenBank/DDBJ databases">
        <title>Improved High-Quality Draft sequence of Saccharomonospora xinjiangensis XJ-54.</title>
        <authorList>
            <consortium name="US DOE Joint Genome Institute"/>
            <person name="Lucas S."/>
            <person name="Han J."/>
            <person name="Lapidus A."/>
            <person name="Cheng J.-F."/>
            <person name="Goodwin L."/>
            <person name="Pitluck S."/>
            <person name="Peters L."/>
            <person name="Mikhailova N."/>
            <person name="Teshima H."/>
            <person name="Detter J.C."/>
            <person name="Han C."/>
            <person name="Tapia R."/>
            <person name="Land M."/>
            <person name="Hauser L."/>
            <person name="Kyrpides N."/>
            <person name="Ivanova N."/>
            <person name="Pagani I."/>
            <person name="Brambilla E.-M."/>
            <person name="Klenk H.-P."/>
            <person name="Woyke T."/>
        </authorList>
    </citation>
    <scope>NUCLEOTIDE SEQUENCE [LARGE SCALE GENOMIC DNA]</scope>
    <source>
        <strain evidence="8 9">XJ-54</strain>
    </source>
</reference>
<feature type="compositionally biased region" description="Basic and acidic residues" evidence="6">
    <location>
        <begin position="1"/>
        <end position="17"/>
    </location>
</feature>
<dbReference type="GO" id="GO:0071949">
    <property type="term" value="F:FAD binding"/>
    <property type="evidence" value="ECO:0007669"/>
    <property type="project" value="InterPro"/>
</dbReference>
<dbReference type="PROSITE" id="PS00862">
    <property type="entry name" value="OX2_COVAL_FAD"/>
    <property type="match status" value="1"/>
</dbReference>
<dbReference type="PANTHER" id="PTHR13878:SF53">
    <property type="entry name" value="CYTOKININ DEHYDROGENASE 6"/>
    <property type="match status" value="1"/>
</dbReference>
<dbReference type="Gene3D" id="3.30.43.10">
    <property type="entry name" value="Uridine Diphospho-n-acetylenolpyruvylglucosamine Reductase, domain 2"/>
    <property type="match status" value="1"/>
</dbReference>
<comment type="similarity">
    <text evidence="2">Belongs to the oxygen-dependent FAD-linked oxidoreductase family.</text>
</comment>
<keyword evidence="5" id="KW-0560">Oxidoreductase</keyword>
<dbReference type="InterPro" id="IPR016169">
    <property type="entry name" value="FAD-bd_PCMH_sub2"/>
</dbReference>
<comment type="cofactor">
    <cofactor evidence="1">
        <name>FAD</name>
        <dbReference type="ChEBI" id="CHEBI:57692"/>
    </cofactor>
</comment>
<proteinExistence type="inferred from homology"/>
<dbReference type="Gene3D" id="3.30.465.10">
    <property type="match status" value="1"/>
</dbReference>
<gene>
    <name evidence="8" type="ORF">SacxiDRAFT_1147</name>
</gene>
<feature type="region of interest" description="Disordered" evidence="6">
    <location>
        <begin position="1"/>
        <end position="23"/>
    </location>
</feature>
<evidence type="ECO:0000256" key="4">
    <source>
        <dbReference type="ARBA" id="ARBA00022827"/>
    </source>
</evidence>
<dbReference type="AlphaFoldDB" id="I0UZV3"/>
<keyword evidence="3" id="KW-0285">Flavoprotein</keyword>
<dbReference type="InterPro" id="IPR016170">
    <property type="entry name" value="Cytok_DH_C_sf"/>
</dbReference>
<keyword evidence="4" id="KW-0274">FAD</keyword>
<dbReference type="PROSITE" id="PS51387">
    <property type="entry name" value="FAD_PCMH"/>
    <property type="match status" value="1"/>
</dbReference>
<dbReference type="Pfam" id="PF01565">
    <property type="entry name" value="FAD_binding_4"/>
    <property type="match status" value="1"/>
</dbReference>
<dbReference type="InterPro" id="IPR016167">
    <property type="entry name" value="FAD-bd_PCMH_sub1"/>
</dbReference>
<evidence type="ECO:0000313" key="8">
    <source>
        <dbReference type="EMBL" id="EID53406.1"/>
    </source>
</evidence>
<evidence type="ECO:0000259" key="7">
    <source>
        <dbReference type="PROSITE" id="PS51387"/>
    </source>
</evidence>
<feature type="domain" description="FAD-binding PCMH-type" evidence="7">
    <location>
        <begin position="83"/>
        <end position="253"/>
    </location>
</feature>
<dbReference type="eggNOG" id="COG0277">
    <property type="taxonomic scope" value="Bacteria"/>
</dbReference>
<protein>
    <submittedName>
        <fullName evidence="8">FAD/FMN-dependent dehydrogenase</fullName>
    </submittedName>
</protein>
<dbReference type="InterPro" id="IPR006094">
    <property type="entry name" value="Oxid_FAD_bind_N"/>
</dbReference>
<evidence type="ECO:0000256" key="5">
    <source>
        <dbReference type="ARBA" id="ARBA00023002"/>
    </source>
</evidence>
<dbReference type="STRING" id="882086.SacxiDRAFT_1147"/>
<dbReference type="InterPro" id="IPR036318">
    <property type="entry name" value="FAD-bd_PCMH-like_sf"/>
</dbReference>
<evidence type="ECO:0000256" key="2">
    <source>
        <dbReference type="ARBA" id="ARBA00005466"/>
    </source>
</evidence>
<dbReference type="InterPro" id="IPR015345">
    <property type="entry name" value="Cytokinin_DH_FAD/cytokin-bd"/>
</dbReference>
<organism evidence="8 9">
    <name type="scientific">Saccharomonospora xinjiangensis XJ-54</name>
    <dbReference type="NCBI Taxonomy" id="882086"/>
    <lineage>
        <taxon>Bacteria</taxon>
        <taxon>Bacillati</taxon>
        <taxon>Actinomycetota</taxon>
        <taxon>Actinomycetes</taxon>
        <taxon>Pseudonocardiales</taxon>
        <taxon>Pseudonocardiaceae</taxon>
        <taxon>Saccharomonospora</taxon>
    </lineage>
</organism>
<accession>I0UZV3</accession>
<keyword evidence="9" id="KW-1185">Reference proteome</keyword>
<evidence type="ECO:0000313" key="9">
    <source>
        <dbReference type="Proteomes" id="UP000004691"/>
    </source>
</evidence>
<dbReference type="GO" id="GO:0019139">
    <property type="term" value="F:cytokinin dehydrogenase activity"/>
    <property type="evidence" value="ECO:0007669"/>
    <property type="project" value="InterPro"/>
</dbReference>
<dbReference type="Pfam" id="PF09265">
    <property type="entry name" value="Cytokin-bind"/>
    <property type="match status" value="1"/>
</dbReference>
<dbReference type="InterPro" id="IPR016164">
    <property type="entry name" value="FAD-linked_Oxase-like_C"/>
</dbReference>
<dbReference type="PANTHER" id="PTHR13878">
    <property type="entry name" value="GULONOLACTONE OXIDASE"/>
    <property type="match status" value="1"/>
</dbReference>
<evidence type="ECO:0000256" key="1">
    <source>
        <dbReference type="ARBA" id="ARBA00001974"/>
    </source>
</evidence>
<dbReference type="SUPFAM" id="SSF55103">
    <property type="entry name" value="FAD-linked oxidases, C-terminal domain"/>
    <property type="match status" value="1"/>
</dbReference>
<evidence type="ECO:0000256" key="3">
    <source>
        <dbReference type="ARBA" id="ARBA00022630"/>
    </source>
</evidence>
<dbReference type="InterPro" id="IPR050432">
    <property type="entry name" value="FAD-linked_Oxidoreductases_BP"/>
</dbReference>
<dbReference type="InterPro" id="IPR016166">
    <property type="entry name" value="FAD-bd_PCMH"/>
</dbReference>
<name>I0UZV3_9PSEU</name>
<dbReference type="HOGENOM" id="CLU_024955_1_1_11"/>
<dbReference type="InterPro" id="IPR006093">
    <property type="entry name" value="Oxy_OxRdtase_FAD_BS"/>
</dbReference>
<dbReference type="GO" id="GO:0009690">
    <property type="term" value="P:cytokinin metabolic process"/>
    <property type="evidence" value="ECO:0007669"/>
    <property type="project" value="InterPro"/>
</dbReference>
<dbReference type="Gene3D" id="3.40.462.10">
    <property type="entry name" value="FAD-linked oxidases, C-terminal domain"/>
    <property type="match status" value="1"/>
</dbReference>
<dbReference type="EMBL" id="JH636049">
    <property type="protein sequence ID" value="EID53406.1"/>
    <property type="molecule type" value="Genomic_DNA"/>
</dbReference>
<sequence length="499" mass="53117">MRSDADRRRVAQHDSRVSSECAQPSASGTESLRFAWCGGRYSHAVSLAAALAAFLRSRPGLTTTVADDEATLARFSRDWGGLVHARPGAVVRPCSTADVAAVLAFAAETGTPVVPRGSGHSCFGQSLTEGGIVLDLSGLARVHPGAGREVVADAGASWRRVTESALARGLTPTVLPDYLGLSVGGTLSVGGLGGASHRHGAQTDTVTALEVVTGTGETLWCSPERNRDLFDAVRAGSGRCGVITRATIAVGPAARLARRRKLYYRDLAAFRADQRTVVTEERFDHVEGRVLRDTGGEWLYRMDATSYHLLPGDASDAEALDGLSFDTALTETAEYSYGEFCDRMADGEASLRESGEWFHPHPWLTVFLPDDAVTGIVGQALTGLTLGEADTVLLYPVSADRITTPLLRLPKADPAHTPVWLFALLTVADPRDPIDLAGRLKRNASLYDRVAEAGGTVYPGSALPRGALKWEHHFGDAWPALTAARRRYDPAGVLAAAHS</sequence>